<dbReference type="HOGENOM" id="CLU_489947_0_0_11"/>
<dbReference type="Pfam" id="PF06527">
    <property type="entry name" value="TniQ"/>
    <property type="match status" value="1"/>
</dbReference>
<reference evidence="2 3" key="1">
    <citation type="journal article" date="2013" name="ISME J.">
        <title>A metabolic model for members of the genus Tetrasphaera involved in enhanced biological phosphorus removal.</title>
        <authorList>
            <person name="Kristiansen R."/>
            <person name="Nguyen H.T.T."/>
            <person name="Saunders A.M."/>
            <person name="Nielsen J.L."/>
            <person name="Wimmer R."/>
            <person name="Le V.Q."/>
            <person name="McIlroy S.J."/>
            <person name="Petrovski S."/>
            <person name="Seviour R.J."/>
            <person name="Calteau A."/>
            <person name="Nielsen K.L."/>
            <person name="Nielsen P.H."/>
        </authorList>
    </citation>
    <scope>NUCLEOTIDE SEQUENCE [LARGE SCALE GENOMIC DNA]</scope>
    <source>
        <strain evidence="2 3">Lp2</strain>
    </source>
</reference>
<gene>
    <name evidence="2" type="ORF">BN10_140073</name>
</gene>
<feature type="domain" description="TniQ" evidence="1">
    <location>
        <begin position="15"/>
        <end position="152"/>
    </location>
</feature>
<dbReference type="InterPro" id="IPR009492">
    <property type="entry name" value="TniQ"/>
</dbReference>
<dbReference type="Proteomes" id="UP000013167">
    <property type="component" value="Unassembled WGS sequence"/>
</dbReference>
<evidence type="ECO:0000313" key="3">
    <source>
        <dbReference type="Proteomes" id="UP000013167"/>
    </source>
</evidence>
<keyword evidence="3" id="KW-1185">Reference proteome</keyword>
<protein>
    <recommendedName>
        <fullName evidence="1">TniQ domain-containing protein</fullName>
    </recommendedName>
</protein>
<dbReference type="EMBL" id="CAIZ01000046">
    <property type="protein sequence ID" value="CCH69261.1"/>
    <property type="molecule type" value="Genomic_DNA"/>
</dbReference>
<organism evidence="2 3">
    <name type="scientific">Phycicoccus elongatus Lp2</name>
    <dbReference type="NCBI Taxonomy" id="1193181"/>
    <lineage>
        <taxon>Bacteria</taxon>
        <taxon>Bacillati</taxon>
        <taxon>Actinomycetota</taxon>
        <taxon>Actinomycetes</taxon>
        <taxon>Micrococcales</taxon>
        <taxon>Intrasporangiaceae</taxon>
        <taxon>Phycicoccus</taxon>
    </lineage>
</organism>
<dbReference type="eggNOG" id="ENOG5033EA6">
    <property type="taxonomic scope" value="Bacteria"/>
</dbReference>
<evidence type="ECO:0000313" key="2">
    <source>
        <dbReference type="EMBL" id="CCH69261.1"/>
    </source>
</evidence>
<proteinExistence type="predicted"/>
<sequence length="556" mass="59975">MPAGATSRATHVLPATLTPRPGESIESWLEHLAELNGLSTAAVLTMIRESGAHTRFLTIAPAPETVATVAAIARVSESEVYAATMATFDGTALDLTNLNPNNRDSYRQIAAPGWAPHRGTQICPRCLSEKGVWQSSWRLPIVTSCRRHQNLLCAVCPSCQRPFRDQRHSHLRVVGASTRCGNPLGAGPAKKCRQELTDIRAVPATDDVLATQARIDAALNGAQMIVLGEPVSAASYLHDLRHLATLLLHLAGQTGAERLASWVTGLTSDAVTRTRARGPRWGLRPPDDPGVRSAALAAADGILAAADLDDATAALATWTELTPTTPDGPLGWLADHTVMTPTLTRLVLAARAPHRRLSTLLDHSEPLAPLRHIPQMLPTELFDRHLADAFDSGPATVRLFTTMCLARTDPRASTWSATGHLLGLPEDLAVRTARACSASLLLPIPVLEARLRSVAADLPHVDWRQCERDLRAGCDDTWFKAFAAERPGTRASSRPYAVAWVWTQLAHGHLSATPAWAHPPTSADRAGFRKFSRGLSEGDRARLSRIGGGDWDSHRT</sequence>
<dbReference type="AlphaFoldDB" id="N0E0K0"/>
<evidence type="ECO:0000259" key="1">
    <source>
        <dbReference type="Pfam" id="PF06527"/>
    </source>
</evidence>
<name>N0E0K0_9MICO</name>
<comment type="caution">
    <text evidence="2">The sequence shown here is derived from an EMBL/GenBank/DDBJ whole genome shotgun (WGS) entry which is preliminary data.</text>
</comment>
<accession>N0E0K0</accession>
<dbReference type="STRING" id="1193181.BN10_140073"/>